<evidence type="ECO:0000256" key="1">
    <source>
        <dbReference type="SAM" id="MobiDB-lite"/>
    </source>
</evidence>
<feature type="region of interest" description="Disordered" evidence="1">
    <location>
        <begin position="1"/>
        <end position="119"/>
    </location>
</feature>
<dbReference type="WBParaSite" id="HCON_00031340-00001">
    <property type="protein sequence ID" value="HCON_00031340-00001"/>
    <property type="gene ID" value="HCON_00031340"/>
</dbReference>
<feature type="compositionally biased region" description="Basic and acidic residues" evidence="1">
    <location>
        <begin position="1"/>
        <end position="12"/>
    </location>
</feature>
<evidence type="ECO:0000313" key="2">
    <source>
        <dbReference type="Proteomes" id="UP000025227"/>
    </source>
</evidence>
<dbReference type="AlphaFoldDB" id="A0A7I4Y157"/>
<name>A0A7I4Y157_HAECO</name>
<evidence type="ECO:0000313" key="3">
    <source>
        <dbReference type="WBParaSite" id="HCON_00031340-00001"/>
    </source>
</evidence>
<reference evidence="3" key="1">
    <citation type="submission" date="2020-12" db="UniProtKB">
        <authorList>
            <consortium name="WormBaseParasite"/>
        </authorList>
    </citation>
    <scope>IDENTIFICATION</scope>
    <source>
        <strain evidence="3">MHco3</strain>
    </source>
</reference>
<accession>A0A7I4Y157</accession>
<protein>
    <submittedName>
        <fullName evidence="3">LigA</fullName>
    </submittedName>
</protein>
<keyword evidence="2" id="KW-1185">Reference proteome</keyword>
<organism evidence="2 3">
    <name type="scientific">Haemonchus contortus</name>
    <name type="common">Barber pole worm</name>
    <dbReference type="NCBI Taxonomy" id="6289"/>
    <lineage>
        <taxon>Eukaryota</taxon>
        <taxon>Metazoa</taxon>
        <taxon>Ecdysozoa</taxon>
        <taxon>Nematoda</taxon>
        <taxon>Chromadorea</taxon>
        <taxon>Rhabditida</taxon>
        <taxon>Rhabditina</taxon>
        <taxon>Rhabditomorpha</taxon>
        <taxon>Strongyloidea</taxon>
        <taxon>Trichostrongylidae</taxon>
        <taxon>Haemonchus</taxon>
    </lineage>
</organism>
<sequence>MPVVNDHNRRGDAPQLDGIGGRCARSGSGTAIGKVIAGRERPRRKWWPAVEPNTGEDAHSGRHRRGDAPWKRHRRGDAHSGRHRRGDARSEGDARRERHRRGDAHSGPAIGEVMPAVDR</sequence>
<feature type="compositionally biased region" description="Basic residues" evidence="1">
    <location>
        <begin position="71"/>
        <end position="86"/>
    </location>
</feature>
<dbReference type="Proteomes" id="UP000025227">
    <property type="component" value="Unplaced"/>
</dbReference>
<feature type="compositionally biased region" description="Basic and acidic residues" evidence="1">
    <location>
        <begin position="87"/>
        <end position="96"/>
    </location>
</feature>
<feature type="compositionally biased region" description="Basic and acidic residues" evidence="1">
    <location>
        <begin position="56"/>
        <end position="70"/>
    </location>
</feature>
<proteinExistence type="predicted"/>